<comment type="caution">
    <text evidence="3">The sequence shown here is derived from an EMBL/GenBank/DDBJ whole genome shotgun (WGS) entry which is preliminary data.</text>
</comment>
<name>A0AAW2SV16_9LAMI</name>
<dbReference type="InterPro" id="IPR058353">
    <property type="entry name" value="DUF8040"/>
</dbReference>
<reference evidence="3" key="1">
    <citation type="submission" date="2020-06" db="EMBL/GenBank/DDBJ databases">
        <authorList>
            <person name="Li T."/>
            <person name="Hu X."/>
            <person name="Zhang T."/>
            <person name="Song X."/>
            <person name="Zhang H."/>
            <person name="Dai N."/>
            <person name="Sheng W."/>
            <person name="Hou X."/>
            <person name="Wei L."/>
        </authorList>
    </citation>
    <scope>NUCLEOTIDE SEQUENCE</scope>
    <source>
        <strain evidence="3">KEN8</strain>
        <tissue evidence="3">Leaf</tissue>
    </source>
</reference>
<evidence type="ECO:0000256" key="1">
    <source>
        <dbReference type="SAM" id="MobiDB-lite"/>
    </source>
</evidence>
<protein>
    <recommendedName>
        <fullName evidence="2">DUF8040 domain-containing protein</fullName>
    </recommendedName>
</protein>
<accession>A0AAW2SV16</accession>
<gene>
    <name evidence="3" type="ORF">Scaly_0088300</name>
</gene>
<proteinExistence type="predicted"/>
<dbReference type="Pfam" id="PF26138">
    <property type="entry name" value="DUF8040"/>
    <property type="match status" value="1"/>
</dbReference>
<sequence length="292" mass="32328">WGWDSERNTITDNPRRLEELYREKPAYKKIVEHGLQRFDLCSQIFSQNTASGGLARSSAGPFFDNIRITKPCFFALLDALTSRGLLPQGQTSRVTSIKEVALFMRTVGMHKRHHDSMERFQHSLKTINRRFHRVLSALCAMAPKLTTHSNFTEPHPRVANNPDFYPYFKGDTQNAKSSNIERSPVGGGEDAPIVISDSTALSVQSHTHIASWDAVEHVACDDGGPRLARSTSLVAQRNLEMGSKVGGIGSWTDCIRHFGMQSDRGAQTYSAGDSTACSCRPSGLPPRLRDGP</sequence>
<organism evidence="3">
    <name type="scientific">Sesamum calycinum</name>
    <dbReference type="NCBI Taxonomy" id="2727403"/>
    <lineage>
        <taxon>Eukaryota</taxon>
        <taxon>Viridiplantae</taxon>
        <taxon>Streptophyta</taxon>
        <taxon>Embryophyta</taxon>
        <taxon>Tracheophyta</taxon>
        <taxon>Spermatophyta</taxon>
        <taxon>Magnoliopsida</taxon>
        <taxon>eudicotyledons</taxon>
        <taxon>Gunneridae</taxon>
        <taxon>Pentapetalae</taxon>
        <taxon>asterids</taxon>
        <taxon>lamiids</taxon>
        <taxon>Lamiales</taxon>
        <taxon>Pedaliaceae</taxon>
        <taxon>Sesamum</taxon>
    </lineage>
</organism>
<feature type="region of interest" description="Disordered" evidence="1">
    <location>
        <begin position="269"/>
        <end position="292"/>
    </location>
</feature>
<evidence type="ECO:0000259" key="2">
    <source>
        <dbReference type="Pfam" id="PF26138"/>
    </source>
</evidence>
<dbReference type="EMBL" id="JACGWM010000001">
    <property type="protein sequence ID" value="KAL0396399.1"/>
    <property type="molecule type" value="Genomic_DNA"/>
</dbReference>
<dbReference type="AlphaFoldDB" id="A0AAW2SV16"/>
<evidence type="ECO:0000313" key="3">
    <source>
        <dbReference type="EMBL" id="KAL0396399.1"/>
    </source>
</evidence>
<reference evidence="3" key="2">
    <citation type="journal article" date="2024" name="Plant">
        <title>Genomic evolution and insights into agronomic trait innovations of Sesamum species.</title>
        <authorList>
            <person name="Miao H."/>
            <person name="Wang L."/>
            <person name="Qu L."/>
            <person name="Liu H."/>
            <person name="Sun Y."/>
            <person name="Le M."/>
            <person name="Wang Q."/>
            <person name="Wei S."/>
            <person name="Zheng Y."/>
            <person name="Lin W."/>
            <person name="Duan Y."/>
            <person name="Cao H."/>
            <person name="Xiong S."/>
            <person name="Wang X."/>
            <person name="Wei L."/>
            <person name="Li C."/>
            <person name="Ma Q."/>
            <person name="Ju M."/>
            <person name="Zhao R."/>
            <person name="Li G."/>
            <person name="Mu C."/>
            <person name="Tian Q."/>
            <person name="Mei H."/>
            <person name="Zhang T."/>
            <person name="Gao T."/>
            <person name="Zhang H."/>
        </authorList>
    </citation>
    <scope>NUCLEOTIDE SEQUENCE</scope>
    <source>
        <strain evidence="3">KEN8</strain>
    </source>
</reference>
<feature type="non-terminal residue" evidence="3">
    <location>
        <position position="1"/>
    </location>
</feature>
<feature type="domain" description="DUF8040" evidence="2">
    <location>
        <begin position="62"/>
        <end position="139"/>
    </location>
</feature>